<sequence length="1884" mass="216732">MKLFLSIVSIVTFFQCIYAQELLKSLNFPCLLQLISCISLQLVGGHSTDLNEYLYEKLRQSKIEFIKIHIQETAPVQEISYRIHWNKSWRAPITSDYQPFIIDMPDGMLILDSNRIMVPSFNVTWNETYNDALHQVYQINQEAVVKFVRSIIWKNTSYLLVCYETRLCDLYTAKPNSALRFRHTIGYRGIPVDAKFFIQAEQLYLIMANNADKFSVSSVIYRWSGTYMDIVTYVMTAGVVSVTAFKYRQSTIIVFAQSNAESPWIGSEVYEFKQNNVVKIQFLSTTRPISVHHYVHGDFDFILIVNDEGLSGMFCWDGSELLDWFSLSNIAPHSLISIFHMDGDTFIVVAHDNIIELYKFHSTYDWKREDIKYFIDNRKIVDMAVLINKHIINVTLVFMEGNMYWIEQWEIEMTSMPIDNNVVDTDATRKCLLDLIETLQERMSAVKKAQSSWKFLLPSTENLTILEPINFDSLTLLSGTINSIEIATEEDILSPSQIAKALDELELNVHDVQEKHSKWLQKIRKTTNMLEEFKEKIIANDVYLEELEIDQMQVDFVNNVDVKSKKIIQENEQYFAHPLQAESLIVHNLQVESLCGITPKYWTLRTDEGIASAMANRPIEYINDTVILHSDLKVAKLNIKRLNRIEIDRLINDLFIINHTQKINGTITYENFVEIVNLTTQMVNGVSVDKFMTTSTDQIFDSFHTESLNIQNLNALTVNGVPVEEAARKSRKNVVKGKLKLAQLFVTENVVFDMNESMIKVPDKQLQIYQNVTILGDLYVRNLKIDNAATLFVENILVNVNDMFDRYWTKSTDQAITKDITLEAGLTIDQLNTKYLNGFAENDFLYTTIEEIPSDFTNIHFKDFHVNQFVHKNDFNDNFFKVEPSSLTIREKLHIQTLRAKKIIALTFNGIDIDNIINETSVNFSEVTKLSTVEARRVFVDNFDVHLLNYRKVFFENGLHLDDDHQLRTLKVPEFRVQNIEVERLNKIEMNLTRLNDTLRSDLSEVIIDGDLTIENLTISQISGIRTESFLEGLSRSDIVITSERKIEDLIVENITLKSLYGQNLDDLMTSVLSKSQEQTVTGHISAHIVIADNITADYINNRNTSQLMWIDEPLTIKSNVTFTDLFVESNVNIPKVNGRNVNELYESLYYIPAKNINLLKVSENISWDTPSNSSVSISYLLNNTVTKDKDQIITGEVIFGKNVRAKAVKGNYKEIKQIQHIIMDAVLDDGELIEINGTKTFEEDVIVDDLMINDDLNIAKINDVNILEFNDSVVRQNREDTISGSLMFLSNITIEKLYVNNADVNASVNAAVRFTDIMPDNIFFEKLKVEGDVYLQNLDTVDFDKFVKNRVTITGDYNISCDMRFNGIVTVTGNADIEKINGICPTDFVLNDDDKMQMINGIKTFKEDLIVDGDVIVPRINNVDIMKEYDDGVRNTGEDVDIFGDLIFKSNIRIQNLTTSGLVNRVDLHSVAEDPKEKINKTLEIIEKQWKIIEGNLKYSSQISDTLCDVFFYLEEEKILEIPGTNVSQIDLVHFDESMIRLNMYSEQPGRFCGLSDNCSCTYQSVVDLTEFDNATRTVRKWQVNPGEIVKNFHDPSEMFGVNIMTTAVSSSKECTSTGIKPEYTIFSWMTLKDLKKNHEDVFHKVEGYLRDAKIFKHEGNVYVILAIYYDKVRMTHRTNSLLYRINDEHTTRSATLVQEIPTDGAWSIQIFKIEHQVFLLIGCFGEFSQSSLHRFNSTTQKFEQLLTFASKSRYVKSLSQGKNYFILLDNPDTNAVNIYKYDPESQSFYSYQSIFHTHQINGIECFYTSDFGNSDVYVIVTTQSGEFYIYEYMFAGKFQIKLQHAVNGLRTMIPFYYMGYHYILGGTDGNNVIFRIVKQGPH</sequence>
<proteinExistence type="predicted"/>
<keyword evidence="1" id="KW-0732">Signal</keyword>
<evidence type="ECO:0000256" key="1">
    <source>
        <dbReference type="SAM" id="SignalP"/>
    </source>
</evidence>
<name>A0AAW2F672_9HYME</name>
<dbReference type="EMBL" id="JADYXP020000015">
    <property type="protein sequence ID" value="KAL0109657.1"/>
    <property type="molecule type" value="Genomic_DNA"/>
</dbReference>
<dbReference type="Proteomes" id="UP001430953">
    <property type="component" value="Unassembled WGS sequence"/>
</dbReference>
<reference evidence="2 3" key="1">
    <citation type="submission" date="2023-03" db="EMBL/GenBank/DDBJ databases">
        <title>High recombination rates correlate with genetic variation in Cardiocondyla obscurior ants.</title>
        <authorList>
            <person name="Errbii M."/>
        </authorList>
    </citation>
    <scope>NUCLEOTIDE SEQUENCE [LARGE SCALE GENOMIC DNA]</scope>
    <source>
        <strain evidence="2">Alpha-2009</strain>
        <tissue evidence="2">Whole body</tissue>
    </source>
</reference>
<comment type="caution">
    <text evidence="2">The sequence shown here is derived from an EMBL/GenBank/DDBJ whole genome shotgun (WGS) entry which is preliminary data.</text>
</comment>
<gene>
    <name evidence="2" type="ORF">PUN28_014590</name>
</gene>
<feature type="signal peptide" evidence="1">
    <location>
        <begin position="1"/>
        <end position="19"/>
    </location>
</feature>
<protein>
    <submittedName>
        <fullName evidence="2">Uncharacterized protein</fullName>
    </submittedName>
</protein>
<evidence type="ECO:0000313" key="3">
    <source>
        <dbReference type="Proteomes" id="UP001430953"/>
    </source>
</evidence>
<accession>A0AAW2F672</accession>
<evidence type="ECO:0000313" key="2">
    <source>
        <dbReference type="EMBL" id="KAL0109657.1"/>
    </source>
</evidence>
<organism evidence="2 3">
    <name type="scientific">Cardiocondyla obscurior</name>
    <dbReference type="NCBI Taxonomy" id="286306"/>
    <lineage>
        <taxon>Eukaryota</taxon>
        <taxon>Metazoa</taxon>
        <taxon>Ecdysozoa</taxon>
        <taxon>Arthropoda</taxon>
        <taxon>Hexapoda</taxon>
        <taxon>Insecta</taxon>
        <taxon>Pterygota</taxon>
        <taxon>Neoptera</taxon>
        <taxon>Endopterygota</taxon>
        <taxon>Hymenoptera</taxon>
        <taxon>Apocrita</taxon>
        <taxon>Aculeata</taxon>
        <taxon>Formicoidea</taxon>
        <taxon>Formicidae</taxon>
        <taxon>Myrmicinae</taxon>
        <taxon>Cardiocondyla</taxon>
    </lineage>
</organism>
<keyword evidence="3" id="KW-1185">Reference proteome</keyword>
<feature type="chain" id="PRO_5043889909" evidence="1">
    <location>
        <begin position="20"/>
        <end position="1884"/>
    </location>
</feature>